<feature type="transmembrane region" description="Helical" evidence="14">
    <location>
        <begin position="7"/>
        <end position="25"/>
    </location>
</feature>
<evidence type="ECO:0000256" key="1">
    <source>
        <dbReference type="ARBA" id="ARBA00000085"/>
    </source>
</evidence>
<dbReference type="Pfam" id="PF00512">
    <property type="entry name" value="HisKA"/>
    <property type="match status" value="1"/>
</dbReference>
<keyword evidence="4" id="KW-1003">Cell membrane</keyword>
<evidence type="ECO:0000256" key="4">
    <source>
        <dbReference type="ARBA" id="ARBA00022475"/>
    </source>
</evidence>
<sequence>MTSVRVLGLPATLGFAVAYVLLVLVGRATVLPGSSVSLVWPAAGVAVLWLLAERPDRQAEVLLLVAVLLGVVLAVTGADVPLVILGSAGVAVQTWLVVALLRRWCPTLIGAGDRDSVHTLRTLAVGIAAVLVGCAVGALLLTLALWVAGDAPDLVDAVLVWGRQVAGTIVIGSVGHLAWEWRRGHADQRVRGGGRAELAVLWGTSAAAVVAMFLQPLPLVFLLVPLTGWCASRFTTFTAALHACALGTVALVLTADGHGPIARLDDPYVEAMGTQSFLLALLLTALAVGTLRDRVDDLVRQLVAAQAVSDAQAELLSRMTGSMGEGLLVLDDQHRVTTHNAASARLARRHLPGDDQRALAALVALLDRPTRSSAWRRPELGPGDVVVPLADGGEMVLAVTSRPLAAGRLGTLLVVREVTAHRSGFRPLVEFASTAAHDLRGPLTTMRAWLSLVDHDLDGTGRDDTRDAIRRVDRSVVHMSDLIDDLLAQAAAEGGQLRPEVVVLGGSRGLLAEVGELVGLAAPVVVQPDIPAVHADRSAVRQLFANLLGNCAKYSRPGVPPRVEVDAHVRGDRVVIEVRDHGIGVPAADRERVFDRFHRSEEVQASYVGTGLGLSLCRTIVERHGGRIVCVAPDDGPGAVFRLDLPAAPGARH</sequence>
<dbReference type="GO" id="GO:0000156">
    <property type="term" value="F:phosphorelay response regulator activity"/>
    <property type="evidence" value="ECO:0007669"/>
    <property type="project" value="TreeGrafter"/>
</dbReference>
<dbReference type="SUPFAM" id="SSF47384">
    <property type="entry name" value="Homodimeric domain of signal transducing histidine kinase"/>
    <property type="match status" value="1"/>
</dbReference>
<dbReference type="GO" id="GO:0005886">
    <property type="term" value="C:plasma membrane"/>
    <property type="evidence" value="ECO:0007669"/>
    <property type="project" value="UniProtKB-SubCell"/>
</dbReference>
<dbReference type="PRINTS" id="PR00344">
    <property type="entry name" value="BCTRLSENSOR"/>
</dbReference>
<keyword evidence="12" id="KW-0902">Two-component regulatory system</keyword>
<reference evidence="16" key="1">
    <citation type="submission" date="2020-05" db="EMBL/GenBank/DDBJ databases">
        <authorList>
            <person name="Chiriac C."/>
            <person name="Salcher M."/>
            <person name="Ghai R."/>
            <person name="Kavagutti S V."/>
        </authorList>
    </citation>
    <scope>NUCLEOTIDE SEQUENCE</scope>
</reference>
<dbReference type="GO" id="GO:0005524">
    <property type="term" value="F:ATP binding"/>
    <property type="evidence" value="ECO:0007669"/>
    <property type="project" value="UniProtKB-KW"/>
</dbReference>
<dbReference type="SUPFAM" id="SSF55874">
    <property type="entry name" value="ATPase domain of HSP90 chaperone/DNA topoisomerase II/histidine kinase"/>
    <property type="match status" value="1"/>
</dbReference>
<dbReference type="InterPro" id="IPR036890">
    <property type="entry name" value="HATPase_C_sf"/>
</dbReference>
<dbReference type="Gene3D" id="3.30.450.20">
    <property type="entry name" value="PAS domain"/>
    <property type="match status" value="1"/>
</dbReference>
<protein>
    <recommendedName>
        <fullName evidence="3">histidine kinase</fullName>
        <ecNumber evidence="3">2.7.13.3</ecNumber>
    </recommendedName>
</protein>
<dbReference type="CDD" id="cd00082">
    <property type="entry name" value="HisKA"/>
    <property type="match status" value="1"/>
</dbReference>
<dbReference type="AlphaFoldDB" id="A0A6J7KED6"/>
<keyword evidence="6" id="KW-0808">Transferase</keyword>
<dbReference type="InterPro" id="IPR005467">
    <property type="entry name" value="His_kinase_dom"/>
</dbReference>
<feature type="transmembrane region" description="Helical" evidence="14">
    <location>
        <begin position="82"/>
        <end position="101"/>
    </location>
</feature>
<organism evidence="16">
    <name type="scientific">freshwater metagenome</name>
    <dbReference type="NCBI Taxonomy" id="449393"/>
    <lineage>
        <taxon>unclassified sequences</taxon>
        <taxon>metagenomes</taxon>
        <taxon>ecological metagenomes</taxon>
    </lineage>
</organism>
<dbReference type="InterPro" id="IPR050351">
    <property type="entry name" value="BphY/WalK/GraS-like"/>
</dbReference>
<accession>A0A6J7KED6</accession>
<dbReference type="InterPro" id="IPR036097">
    <property type="entry name" value="HisK_dim/P_sf"/>
</dbReference>
<dbReference type="GO" id="GO:0007234">
    <property type="term" value="P:osmosensory signaling via phosphorelay pathway"/>
    <property type="evidence" value="ECO:0007669"/>
    <property type="project" value="TreeGrafter"/>
</dbReference>
<feature type="transmembrane region" description="Helical" evidence="14">
    <location>
        <begin position="267"/>
        <end position="291"/>
    </location>
</feature>
<keyword evidence="9" id="KW-0418">Kinase</keyword>
<evidence type="ECO:0000256" key="12">
    <source>
        <dbReference type="ARBA" id="ARBA00023012"/>
    </source>
</evidence>
<evidence type="ECO:0000256" key="8">
    <source>
        <dbReference type="ARBA" id="ARBA00022741"/>
    </source>
</evidence>
<dbReference type="InterPro" id="IPR004358">
    <property type="entry name" value="Sig_transdc_His_kin-like_C"/>
</dbReference>
<proteinExistence type="predicted"/>
<dbReference type="PANTHER" id="PTHR42878:SF7">
    <property type="entry name" value="SENSOR HISTIDINE KINASE GLRK"/>
    <property type="match status" value="1"/>
</dbReference>
<evidence type="ECO:0000256" key="13">
    <source>
        <dbReference type="ARBA" id="ARBA00023136"/>
    </source>
</evidence>
<dbReference type="Pfam" id="PF05231">
    <property type="entry name" value="MASE1"/>
    <property type="match status" value="1"/>
</dbReference>
<evidence type="ECO:0000259" key="15">
    <source>
        <dbReference type="PROSITE" id="PS50109"/>
    </source>
</evidence>
<feature type="transmembrane region" description="Helical" evidence="14">
    <location>
        <begin position="59"/>
        <end position="76"/>
    </location>
</feature>
<gene>
    <name evidence="16" type="ORF">UFOPK3662_02776</name>
</gene>
<dbReference type="SMART" id="SM00388">
    <property type="entry name" value="HisKA"/>
    <property type="match status" value="1"/>
</dbReference>
<comment type="catalytic activity">
    <reaction evidence="1">
        <text>ATP + protein L-histidine = ADP + protein N-phospho-L-histidine.</text>
        <dbReference type="EC" id="2.7.13.3"/>
    </reaction>
</comment>
<dbReference type="PROSITE" id="PS50109">
    <property type="entry name" value="HIS_KIN"/>
    <property type="match status" value="1"/>
</dbReference>
<evidence type="ECO:0000256" key="6">
    <source>
        <dbReference type="ARBA" id="ARBA00022679"/>
    </source>
</evidence>
<dbReference type="GO" id="GO:0000155">
    <property type="term" value="F:phosphorelay sensor kinase activity"/>
    <property type="evidence" value="ECO:0007669"/>
    <property type="project" value="InterPro"/>
</dbReference>
<keyword evidence="5" id="KW-0597">Phosphoprotein</keyword>
<keyword evidence="7 14" id="KW-0812">Transmembrane</keyword>
<dbReference type="SMART" id="SM00387">
    <property type="entry name" value="HATPase_c"/>
    <property type="match status" value="1"/>
</dbReference>
<keyword evidence="8" id="KW-0547">Nucleotide-binding</keyword>
<evidence type="ECO:0000256" key="14">
    <source>
        <dbReference type="SAM" id="Phobius"/>
    </source>
</evidence>
<comment type="subcellular location">
    <subcellularLocation>
        <location evidence="2">Cell membrane</location>
        <topology evidence="2">Multi-pass membrane protein</topology>
    </subcellularLocation>
</comment>
<keyword evidence="10" id="KW-0067">ATP-binding</keyword>
<feature type="transmembrane region" description="Helical" evidence="14">
    <location>
        <begin position="200"/>
        <end position="224"/>
    </location>
</feature>
<evidence type="ECO:0000313" key="16">
    <source>
        <dbReference type="EMBL" id="CAB4954568.1"/>
    </source>
</evidence>
<dbReference type="GO" id="GO:0030295">
    <property type="term" value="F:protein kinase activator activity"/>
    <property type="evidence" value="ECO:0007669"/>
    <property type="project" value="TreeGrafter"/>
</dbReference>
<feature type="transmembrane region" description="Helical" evidence="14">
    <location>
        <begin position="31"/>
        <end position="52"/>
    </location>
</feature>
<feature type="transmembrane region" description="Helical" evidence="14">
    <location>
        <begin position="160"/>
        <end position="179"/>
    </location>
</feature>
<evidence type="ECO:0000256" key="3">
    <source>
        <dbReference type="ARBA" id="ARBA00012438"/>
    </source>
</evidence>
<evidence type="ECO:0000256" key="9">
    <source>
        <dbReference type="ARBA" id="ARBA00022777"/>
    </source>
</evidence>
<dbReference type="CDD" id="cd00075">
    <property type="entry name" value="HATPase"/>
    <property type="match status" value="1"/>
</dbReference>
<dbReference type="InterPro" id="IPR003661">
    <property type="entry name" value="HisK_dim/P_dom"/>
</dbReference>
<dbReference type="Gene3D" id="3.30.565.10">
    <property type="entry name" value="Histidine kinase-like ATPase, C-terminal domain"/>
    <property type="match status" value="1"/>
</dbReference>
<keyword evidence="13 14" id="KW-0472">Membrane</keyword>
<dbReference type="EC" id="2.7.13.3" evidence="3"/>
<feature type="domain" description="Histidine kinase" evidence="15">
    <location>
        <begin position="434"/>
        <end position="649"/>
    </location>
</feature>
<dbReference type="InterPro" id="IPR003594">
    <property type="entry name" value="HATPase_dom"/>
</dbReference>
<feature type="transmembrane region" description="Helical" evidence="14">
    <location>
        <begin position="122"/>
        <end position="148"/>
    </location>
</feature>
<feature type="transmembrane region" description="Helical" evidence="14">
    <location>
        <begin position="236"/>
        <end position="255"/>
    </location>
</feature>
<keyword evidence="11 14" id="KW-1133">Transmembrane helix</keyword>
<evidence type="ECO:0000256" key="2">
    <source>
        <dbReference type="ARBA" id="ARBA00004651"/>
    </source>
</evidence>
<dbReference type="Gene3D" id="1.10.287.130">
    <property type="match status" value="1"/>
</dbReference>
<dbReference type="PANTHER" id="PTHR42878">
    <property type="entry name" value="TWO-COMPONENT HISTIDINE KINASE"/>
    <property type="match status" value="1"/>
</dbReference>
<evidence type="ECO:0000256" key="7">
    <source>
        <dbReference type="ARBA" id="ARBA00022692"/>
    </source>
</evidence>
<dbReference type="InterPro" id="IPR007895">
    <property type="entry name" value="MASE1"/>
</dbReference>
<dbReference type="Pfam" id="PF02518">
    <property type="entry name" value="HATPase_c"/>
    <property type="match status" value="1"/>
</dbReference>
<dbReference type="EMBL" id="CAFBMW010000026">
    <property type="protein sequence ID" value="CAB4954568.1"/>
    <property type="molecule type" value="Genomic_DNA"/>
</dbReference>
<evidence type="ECO:0000256" key="10">
    <source>
        <dbReference type="ARBA" id="ARBA00022840"/>
    </source>
</evidence>
<evidence type="ECO:0000256" key="11">
    <source>
        <dbReference type="ARBA" id="ARBA00022989"/>
    </source>
</evidence>
<name>A0A6J7KED6_9ZZZZ</name>
<evidence type="ECO:0000256" key="5">
    <source>
        <dbReference type="ARBA" id="ARBA00022553"/>
    </source>
</evidence>